<dbReference type="EMBL" id="JANPWB010000012">
    <property type="protein sequence ID" value="KAJ1118685.1"/>
    <property type="molecule type" value="Genomic_DNA"/>
</dbReference>
<evidence type="ECO:0000256" key="1">
    <source>
        <dbReference type="SAM" id="MobiDB-lite"/>
    </source>
</evidence>
<feature type="region of interest" description="Disordered" evidence="1">
    <location>
        <begin position="1"/>
        <end position="28"/>
    </location>
</feature>
<name>A0AAV7P0N3_PLEWA</name>
<organism evidence="2 3">
    <name type="scientific">Pleurodeles waltl</name>
    <name type="common">Iberian ribbed newt</name>
    <dbReference type="NCBI Taxonomy" id="8319"/>
    <lineage>
        <taxon>Eukaryota</taxon>
        <taxon>Metazoa</taxon>
        <taxon>Chordata</taxon>
        <taxon>Craniata</taxon>
        <taxon>Vertebrata</taxon>
        <taxon>Euteleostomi</taxon>
        <taxon>Amphibia</taxon>
        <taxon>Batrachia</taxon>
        <taxon>Caudata</taxon>
        <taxon>Salamandroidea</taxon>
        <taxon>Salamandridae</taxon>
        <taxon>Pleurodelinae</taxon>
        <taxon>Pleurodeles</taxon>
    </lineage>
</organism>
<feature type="non-terminal residue" evidence="2">
    <location>
        <position position="50"/>
    </location>
</feature>
<protein>
    <submittedName>
        <fullName evidence="2">Uncharacterized protein</fullName>
    </submittedName>
</protein>
<comment type="caution">
    <text evidence="2">The sequence shown here is derived from an EMBL/GenBank/DDBJ whole genome shotgun (WGS) entry which is preliminary data.</text>
</comment>
<sequence length="50" mass="5236">SPSALRTPPAHTPVPRGAGTPGGSNAQRWHVGLSRISLKSTAALHRRTIL</sequence>
<evidence type="ECO:0000313" key="2">
    <source>
        <dbReference type="EMBL" id="KAJ1118685.1"/>
    </source>
</evidence>
<gene>
    <name evidence="2" type="ORF">NDU88_006873</name>
</gene>
<reference evidence="2" key="1">
    <citation type="journal article" date="2022" name="bioRxiv">
        <title>Sequencing and chromosome-scale assembly of the giantPleurodeles waltlgenome.</title>
        <authorList>
            <person name="Brown T."/>
            <person name="Elewa A."/>
            <person name="Iarovenko S."/>
            <person name="Subramanian E."/>
            <person name="Araus A.J."/>
            <person name="Petzold A."/>
            <person name="Susuki M."/>
            <person name="Suzuki K.-i.T."/>
            <person name="Hayashi T."/>
            <person name="Toyoda A."/>
            <person name="Oliveira C."/>
            <person name="Osipova E."/>
            <person name="Leigh N.D."/>
            <person name="Simon A."/>
            <person name="Yun M.H."/>
        </authorList>
    </citation>
    <scope>NUCLEOTIDE SEQUENCE</scope>
    <source>
        <strain evidence="2">20211129_DDA</strain>
        <tissue evidence="2">Liver</tissue>
    </source>
</reference>
<proteinExistence type="predicted"/>
<keyword evidence="3" id="KW-1185">Reference proteome</keyword>
<evidence type="ECO:0000313" key="3">
    <source>
        <dbReference type="Proteomes" id="UP001066276"/>
    </source>
</evidence>
<accession>A0AAV7P0N3</accession>
<dbReference type="Proteomes" id="UP001066276">
    <property type="component" value="Chromosome 8"/>
</dbReference>
<feature type="non-terminal residue" evidence="2">
    <location>
        <position position="1"/>
    </location>
</feature>
<dbReference type="AlphaFoldDB" id="A0AAV7P0N3"/>